<sequence>MHFRIAPDAVSVPTLNADAAQKIGLKPSMIGYVFGVGPVKIAFRTDDVKYRAGSASFNRRTAFSDREVVDGADGIAGPETFPFRRTIFTLRNPQADDKAITFPLDKDMGRSQTGVKIEIDGRPVYAAFSFDRAESLVTATGGQWIADANGGRFNGDTLETPILYGVRRPIRPLRLERPLMLGELEIRNLAVRVSDAGNAQRIADGTAPEQDPNEIVVTGDSKRKIPNQRLYIGMETIGHCASITYDFEVGTVMLMCPEQPPAAILN</sequence>
<protein>
    <submittedName>
        <fullName evidence="1">Uncharacterized protein</fullName>
    </submittedName>
</protein>
<dbReference type="RefSeq" id="WP_160354029.1">
    <property type="nucleotide sequence ID" value="NZ_SDWJ01000002.1"/>
</dbReference>
<name>A0A6I4M140_9SPHN</name>
<dbReference type="Proteomes" id="UP000471147">
    <property type="component" value="Unassembled WGS sequence"/>
</dbReference>
<organism evidence="1 2">
    <name type="scientific">Sphingorhabdus profundilacus</name>
    <dbReference type="NCBI Taxonomy" id="2509718"/>
    <lineage>
        <taxon>Bacteria</taxon>
        <taxon>Pseudomonadati</taxon>
        <taxon>Pseudomonadota</taxon>
        <taxon>Alphaproteobacteria</taxon>
        <taxon>Sphingomonadales</taxon>
        <taxon>Sphingomonadaceae</taxon>
        <taxon>Sphingorhabdus</taxon>
    </lineage>
</organism>
<dbReference type="EMBL" id="SDWJ01000002">
    <property type="protein sequence ID" value="MVZ98073.1"/>
    <property type="molecule type" value="Genomic_DNA"/>
</dbReference>
<evidence type="ECO:0000313" key="1">
    <source>
        <dbReference type="EMBL" id="MVZ98073.1"/>
    </source>
</evidence>
<dbReference type="OrthoDB" id="8478659at2"/>
<reference evidence="1 2" key="1">
    <citation type="submission" date="2019-01" db="EMBL/GenBank/DDBJ databases">
        <title>Sphingorhabdus lacus sp.nov., isolated from an oligotrophic freshwater lake.</title>
        <authorList>
            <person name="Park M."/>
        </authorList>
    </citation>
    <scope>NUCLEOTIDE SEQUENCE [LARGE SCALE GENOMIC DNA]</scope>
    <source>
        <strain evidence="1 2">IMCC26285</strain>
    </source>
</reference>
<comment type="caution">
    <text evidence="1">The sequence shown here is derived from an EMBL/GenBank/DDBJ whole genome shotgun (WGS) entry which is preliminary data.</text>
</comment>
<dbReference type="AlphaFoldDB" id="A0A6I4M140"/>
<proteinExistence type="predicted"/>
<evidence type="ECO:0000313" key="2">
    <source>
        <dbReference type="Proteomes" id="UP000471147"/>
    </source>
</evidence>
<keyword evidence="2" id="KW-1185">Reference proteome</keyword>
<accession>A0A6I4M140</accession>
<gene>
    <name evidence="1" type="ORF">EUU23_10250</name>
</gene>